<evidence type="ECO:0000259" key="2">
    <source>
        <dbReference type="Pfam" id="PF04909"/>
    </source>
</evidence>
<dbReference type="GO" id="GO:0019748">
    <property type="term" value="P:secondary metabolic process"/>
    <property type="evidence" value="ECO:0007669"/>
    <property type="project" value="TreeGrafter"/>
</dbReference>
<organism evidence="3 4">
    <name type="scientific">Massilia yuzhufengensis</name>
    <dbReference type="NCBI Taxonomy" id="1164594"/>
    <lineage>
        <taxon>Bacteria</taxon>
        <taxon>Pseudomonadati</taxon>
        <taxon>Pseudomonadota</taxon>
        <taxon>Betaproteobacteria</taxon>
        <taxon>Burkholderiales</taxon>
        <taxon>Oxalobacteraceae</taxon>
        <taxon>Telluria group</taxon>
        <taxon>Massilia</taxon>
    </lineage>
</organism>
<name>A0A1I1IXB9_9BURK</name>
<dbReference type="GO" id="GO:0005737">
    <property type="term" value="C:cytoplasm"/>
    <property type="evidence" value="ECO:0007669"/>
    <property type="project" value="TreeGrafter"/>
</dbReference>
<dbReference type="Pfam" id="PF04909">
    <property type="entry name" value="Amidohydro_2"/>
    <property type="match status" value="1"/>
</dbReference>
<evidence type="ECO:0000256" key="1">
    <source>
        <dbReference type="ARBA" id="ARBA00023239"/>
    </source>
</evidence>
<dbReference type="InterPro" id="IPR032465">
    <property type="entry name" value="ACMSD"/>
</dbReference>
<dbReference type="Gene3D" id="3.20.20.140">
    <property type="entry name" value="Metal-dependent hydrolases"/>
    <property type="match status" value="1"/>
</dbReference>
<dbReference type="RefSeq" id="WP_091873073.1">
    <property type="nucleotide sequence ID" value="NZ_FOLD01000006.1"/>
</dbReference>
<dbReference type="Proteomes" id="UP000198639">
    <property type="component" value="Unassembled WGS sequence"/>
</dbReference>
<evidence type="ECO:0000313" key="4">
    <source>
        <dbReference type="Proteomes" id="UP000198639"/>
    </source>
</evidence>
<accession>A0A1I1IXB9</accession>
<dbReference type="InterPro" id="IPR032466">
    <property type="entry name" value="Metal_Hydrolase"/>
</dbReference>
<dbReference type="GO" id="GO:0016831">
    <property type="term" value="F:carboxy-lyase activity"/>
    <property type="evidence" value="ECO:0007669"/>
    <property type="project" value="InterPro"/>
</dbReference>
<keyword evidence="4" id="KW-1185">Reference proteome</keyword>
<keyword evidence="3" id="KW-0378">Hydrolase</keyword>
<dbReference type="SUPFAM" id="SSF51556">
    <property type="entry name" value="Metallo-dependent hydrolases"/>
    <property type="match status" value="1"/>
</dbReference>
<dbReference type="PANTHER" id="PTHR21240">
    <property type="entry name" value="2-AMINO-3-CARBOXYLMUCONATE-6-SEMIALDEHYDE DECARBOXYLASE"/>
    <property type="match status" value="1"/>
</dbReference>
<dbReference type="OrthoDB" id="8673173at2"/>
<dbReference type="EMBL" id="FOLD01000006">
    <property type="protein sequence ID" value="SFC40999.1"/>
    <property type="molecule type" value="Genomic_DNA"/>
</dbReference>
<dbReference type="InterPro" id="IPR006680">
    <property type="entry name" value="Amidohydro-rel"/>
</dbReference>
<feature type="domain" description="Amidohydrolase-related" evidence="2">
    <location>
        <begin position="3"/>
        <end position="347"/>
    </location>
</feature>
<evidence type="ECO:0000313" key="3">
    <source>
        <dbReference type="EMBL" id="SFC40999.1"/>
    </source>
</evidence>
<dbReference type="STRING" id="1164594.SAMN05216204_10625"/>
<keyword evidence="1" id="KW-0456">Lyase</keyword>
<reference evidence="4" key="1">
    <citation type="submission" date="2016-10" db="EMBL/GenBank/DDBJ databases">
        <authorList>
            <person name="Varghese N."/>
            <person name="Submissions S."/>
        </authorList>
    </citation>
    <scope>NUCLEOTIDE SEQUENCE [LARGE SCALE GENOMIC DNA]</scope>
    <source>
        <strain evidence="4">CGMCC 1.12041</strain>
    </source>
</reference>
<protein>
    <submittedName>
        <fullName evidence="3">Predicted metal-dependent hydrolase, TIM-barrel fold</fullName>
    </submittedName>
</protein>
<dbReference type="PANTHER" id="PTHR21240:SF28">
    <property type="entry name" value="ISO-OROTATE DECARBOXYLASE (EUROFUNG)"/>
    <property type="match status" value="1"/>
</dbReference>
<proteinExistence type="predicted"/>
<dbReference type="AlphaFoldDB" id="A0A1I1IXB9"/>
<dbReference type="GO" id="GO:0016787">
    <property type="term" value="F:hydrolase activity"/>
    <property type="evidence" value="ECO:0007669"/>
    <property type="project" value="UniProtKB-KW"/>
</dbReference>
<gene>
    <name evidence="3" type="ORF">SAMN05216204_10625</name>
</gene>
<sequence>MLIDLHAHAPHPDYYNQHPHWGPFFEQRPDGDIKLRVGHWILSLGSPERRAALQKARAEGKTLDINQYLARWADPKTRLAGMDAAGQSAQVVSVPSHCYMYWADAEFGVPFAQKVNDVLAEYCSAAPNRLMAWAHAPLNVPVEAAKEIRRACTTLGAKGLVAGGANFGGLEFDSPEMDPVWEALCDLDLPMFVHGYNQSVTWGEDANTDRYETTAIVGMNYDETKCFWNMINGGVFDRFPKLKVYITHGGGFVPYQLGRLAQTNPNLDVAHNKKPVLDYMNNFYFDVELHELPMRQAMVEIIGADRVLYGSNFGGSDAVRHDLTDGLRISDEDLQKIRWKNACELLHIDPATLVEPAKPAALAA</sequence>